<organism evidence="3 4">
    <name type="scientific">Talaromyces stipitatus (strain ATCC 10500 / CBS 375.48 / QM 6759 / NRRL 1006)</name>
    <name type="common">Penicillium stipitatum</name>
    <dbReference type="NCBI Taxonomy" id="441959"/>
    <lineage>
        <taxon>Eukaryota</taxon>
        <taxon>Fungi</taxon>
        <taxon>Dikarya</taxon>
        <taxon>Ascomycota</taxon>
        <taxon>Pezizomycotina</taxon>
        <taxon>Eurotiomycetes</taxon>
        <taxon>Eurotiomycetidae</taxon>
        <taxon>Eurotiales</taxon>
        <taxon>Trichocomaceae</taxon>
        <taxon>Talaromyces</taxon>
        <taxon>Talaromyces sect. Talaromyces</taxon>
    </lineage>
</organism>
<dbReference type="GO" id="GO:0046491">
    <property type="term" value="P:L-methylmalonyl-CoA metabolic process"/>
    <property type="evidence" value="ECO:0007669"/>
    <property type="project" value="TreeGrafter"/>
</dbReference>
<evidence type="ECO:0000313" key="4">
    <source>
        <dbReference type="Proteomes" id="UP000001745"/>
    </source>
</evidence>
<name>B8MKV1_TALSN</name>
<dbReference type="HOGENOM" id="CLU_052361_0_1_1"/>
<evidence type="ECO:0000313" key="3">
    <source>
        <dbReference type="EMBL" id="EED14950.1"/>
    </source>
</evidence>
<dbReference type="STRING" id="441959.B8MKV1"/>
<keyword evidence="1" id="KW-0479">Metal-binding</keyword>
<dbReference type="GO" id="GO:0004493">
    <property type="term" value="F:methylmalonyl-CoA epimerase activity"/>
    <property type="evidence" value="ECO:0007669"/>
    <property type="project" value="TreeGrafter"/>
</dbReference>
<dbReference type="SUPFAM" id="SSF54593">
    <property type="entry name" value="Glyoxalase/Bleomycin resistance protein/Dihydroxybiphenyl dioxygenase"/>
    <property type="match status" value="2"/>
</dbReference>
<dbReference type="RefSeq" id="XP_002484903.1">
    <property type="nucleotide sequence ID" value="XM_002484858.1"/>
</dbReference>
<dbReference type="GO" id="GO:0046872">
    <property type="term" value="F:metal ion binding"/>
    <property type="evidence" value="ECO:0007669"/>
    <property type="project" value="UniProtKB-KW"/>
</dbReference>
<dbReference type="PROSITE" id="PS51819">
    <property type="entry name" value="VOC"/>
    <property type="match status" value="1"/>
</dbReference>
<dbReference type="InterPro" id="IPR029068">
    <property type="entry name" value="Glyas_Bleomycin-R_OHBP_Dase"/>
</dbReference>
<dbReference type="PANTHER" id="PTHR43048:SF3">
    <property type="entry name" value="METHYLMALONYL-COA EPIMERASE, MITOCHONDRIAL"/>
    <property type="match status" value="1"/>
</dbReference>
<keyword evidence="4" id="KW-1185">Reference proteome</keyword>
<dbReference type="InterPro" id="IPR037523">
    <property type="entry name" value="VOC_core"/>
</dbReference>
<dbReference type="GO" id="GO:0005739">
    <property type="term" value="C:mitochondrion"/>
    <property type="evidence" value="ECO:0007669"/>
    <property type="project" value="TreeGrafter"/>
</dbReference>
<dbReference type="OMA" id="DRMHHTS"/>
<dbReference type="Gene3D" id="3.10.180.10">
    <property type="entry name" value="2,3-Dihydroxybiphenyl 1,2-Dioxygenase, domain 1"/>
    <property type="match status" value="2"/>
</dbReference>
<dbReference type="GeneID" id="8102716"/>
<dbReference type="OrthoDB" id="3360610at2759"/>
<dbReference type="CDD" id="cd07267">
    <property type="entry name" value="THT_Oxygenase_N"/>
    <property type="match status" value="1"/>
</dbReference>
<accession>B8MKV1</accession>
<dbReference type="Proteomes" id="UP000001745">
    <property type="component" value="Unassembled WGS sequence"/>
</dbReference>
<dbReference type="eggNOG" id="ENOG502RMEJ">
    <property type="taxonomic scope" value="Eukaryota"/>
</dbReference>
<reference evidence="4" key="1">
    <citation type="journal article" date="2015" name="Genome Announc.">
        <title>Genome sequence of the AIDS-associated pathogen Penicillium marneffei (ATCC18224) and its near taxonomic relative Talaromyces stipitatus (ATCC10500).</title>
        <authorList>
            <person name="Nierman W.C."/>
            <person name="Fedorova-Abrams N.D."/>
            <person name="Andrianopoulos A."/>
        </authorList>
    </citation>
    <scope>NUCLEOTIDE SEQUENCE [LARGE SCALE GENOMIC DNA]</scope>
    <source>
        <strain evidence="4">ATCC 10500 / CBS 375.48 / QM 6759 / NRRL 1006</strain>
    </source>
</reference>
<dbReference type="Pfam" id="PF00903">
    <property type="entry name" value="Glyoxalase"/>
    <property type="match status" value="1"/>
</dbReference>
<sequence length="347" mass="39038">MPKGRIPPVSNFPDKIQLDRLTHVSFAHPDLEAFDGFAHAFGFELAHRTSTGIYYRGWGRDAYAYVARKQDEKKFLGATFVASSESDFQKCTELPTASAVWDNVGAPGGGKMVSLSSPSGGVMHVLWGQEDRPIPEKAVSATEVHKGGYNTSLKKERKGEYQRFKLGPAMVHKLGHYGYLTTMFDEDIEFYTKNFNFVPSDILYEESGSEGQDSQIDTLTFMHLDKGKEYVDHHTLFLARVQDPNPELKETRHRLHHCSFEVEDFDTQLLGHEYLLQKGYTPLWGVGRHILGSQIFDYWKDPSGFTIEHYADGDVVNVDNGTGREKSEGAASMYIWGPVRPEEGVAS</sequence>
<evidence type="ECO:0000259" key="2">
    <source>
        <dbReference type="PROSITE" id="PS51819"/>
    </source>
</evidence>
<evidence type="ECO:0000256" key="1">
    <source>
        <dbReference type="ARBA" id="ARBA00022723"/>
    </source>
</evidence>
<proteinExistence type="predicted"/>
<dbReference type="PANTHER" id="PTHR43048">
    <property type="entry name" value="METHYLMALONYL-COA EPIMERASE"/>
    <property type="match status" value="1"/>
</dbReference>
<dbReference type="EMBL" id="EQ962657">
    <property type="protein sequence ID" value="EED14950.1"/>
    <property type="molecule type" value="Genomic_DNA"/>
</dbReference>
<feature type="domain" description="VOC" evidence="2">
    <location>
        <begin position="173"/>
        <end position="312"/>
    </location>
</feature>
<gene>
    <name evidence="3" type="ORF">TSTA_044170</name>
</gene>
<dbReference type="InParanoid" id="B8MKV1"/>
<dbReference type="VEuPathDB" id="FungiDB:TSTA_044170"/>
<dbReference type="InterPro" id="IPR004360">
    <property type="entry name" value="Glyas_Fos-R_dOase_dom"/>
</dbReference>
<dbReference type="PhylomeDB" id="B8MKV1"/>
<dbReference type="AlphaFoldDB" id="B8MKV1"/>
<dbReference type="FunFam" id="3.10.180.10:FF:000034">
    <property type="entry name" value="Glyoxalase/Bleomycin resistance protein/Dihydroxybiphenyl dioxygenase"/>
    <property type="match status" value="1"/>
</dbReference>
<protein>
    <recommendedName>
        <fullName evidence="2">VOC domain-containing protein</fullName>
    </recommendedName>
</protein>
<dbReference type="InterPro" id="IPR051785">
    <property type="entry name" value="MMCE/EMCE_epimerase"/>
</dbReference>